<dbReference type="PROSITE" id="PS51898">
    <property type="entry name" value="TYR_RECOMBINASE"/>
    <property type="match status" value="1"/>
</dbReference>
<dbReference type="PANTHER" id="PTHR30349">
    <property type="entry name" value="PHAGE INTEGRASE-RELATED"/>
    <property type="match status" value="1"/>
</dbReference>
<evidence type="ECO:0000256" key="1">
    <source>
        <dbReference type="ARBA" id="ARBA00008857"/>
    </source>
</evidence>
<dbReference type="eggNOG" id="COG0582">
    <property type="taxonomic scope" value="Bacteria"/>
</dbReference>
<dbReference type="Proteomes" id="UP000002208">
    <property type="component" value="Chromosome"/>
</dbReference>
<dbReference type="GO" id="GO:0003677">
    <property type="term" value="F:DNA binding"/>
    <property type="evidence" value="ECO:0007669"/>
    <property type="project" value="UniProtKB-UniRule"/>
</dbReference>
<dbReference type="InterPro" id="IPR004107">
    <property type="entry name" value="Integrase_SAM-like_N"/>
</dbReference>
<dbReference type="STRING" id="546414.Deide_06440"/>
<sequence>MKKSATTASRARKENNGNGEGSVYKYRNGYRWQLREKFQGKMVVVTSGSEATKLDAKRALARAITDRERGLLVASEKVTVGEWLDRWLHLRKPHVRETTFEQYELRLRLYVPEELKRLTLNKVKRAHILELEAQLSEHLRASTRKKVMEHLSAAFKEAMHQDLLVKNPADSIKVSASLAEKRQPKRRKALTDAELVTFLQEAQSDPLFPLFYLLFSLGLRCSEALGLRWGDVDFEYREIHIVQANKLVKNKPRLGELKTENSRRTLPASPDLLAVLRAHQQNQNVLKAQLGGTWPPHDLIFTTGLGTLLDRHNVQRNIHRICERAGIEKFGTHSGRHTNITNLLRAGHLPEVVAKIAGHSRPSTAMLHYRTVMRDEIRNAEFSLQRHLTLREAAD</sequence>
<dbReference type="InterPro" id="IPR011010">
    <property type="entry name" value="DNA_brk_join_enz"/>
</dbReference>
<dbReference type="Gene3D" id="1.10.150.130">
    <property type="match status" value="1"/>
</dbReference>
<keyword evidence="3 5" id="KW-0238">DNA-binding</keyword>
<accession>C1D0W5</accession>
<dbReference type="AlphaFoldDB" id="C1D0W5"/>
<feature type="domain" description="Core-binding (CB)" evidence="8">
    <location>
        <begin position="78"/>
        <end position="159"/>
    </location>
</feature>
<evidence type="ECO:0000256" key="6">
    <source>
        <dbReference type="SAM" id="MobiDB-lite"/>
    </source>
</evidence>
<dbReference type="InterPro" id="IPR002104">
    <property type="entry name" value="Integrase_catalytic"/>
</dbReference>
<dbReference type="CDD" id="cd01189">
    <property type="entry name" value="INT_ICEBs1_C_like"/>
    <property type="match status" value="1"/>
</dbReference>
<protein>
    <submittedName>
        <fullName evidence="9">Putative phage integrase</fullName>
    </submittedName>
</protein>
<dbReference type="OrthoDB" id="63437at2"/>
<dbReference type="SUPFAM" id="SSF56349">
    <property type="entry name" value="DNA breaking-rejoining enzymes"/>
    <property type="match status" value="1"/>
</dbReference>
<dbReference type="PROSITE" id="PS51900">
    <property type="entry name" value="CB"/>
    <property type="match status" value="1"/>
</dbReference>
<feature type="region of interest" description="Disordered" evidence="6">
    <location>
        <begin position="1"/>
        <end position="20"/>
    </location>
</feature>
<keyword evidence="4" id="KW-0233">DNA recombination</keyword>
<feature type="domain" description="Tyr recombinase" evidence="7">
    <location>
        <begin position="185"/>
        <end position="382"/>
    </location>
</feature>
<evidence type="ECO:0000256" key="3">
    <source>
        <dbReference type="ARBA" id="ARBA00023125"/>
    </source>
</evidence>
<dbReference type="RefSeq" id="WP_012692612.1">
    <property type="nucleotide sequence ID" value="NC_012526.1"/>
</dbReference>
<dbReference type="Pfam" id="PF00589">
    <property type="entry name" value="Phage_integrase"/>
    <property type="match status" value="1"/>
</dbReference>
<dbReference type="InterPro" id="IPR050090">
    <property type="entry name" value="Tyrosine_recombinase_XerCD"/>
</dbReference>
<evidence type="ECO:0000256" key="2">
    <source>
        <dbReference type="ARBA" id="ARBA00022908"/>
    </source>
</evidence>
<dbReference type="KEGG" id="ddr:Deide_06440"/>
<dbReference type="InterPro" id="IPR010998">
    <property type="entry name" value="Integrase_recombinase_N"/>
</dbReference>
<dbReference type="GO" id="GO:0015074">
    <property type="term" value="P:DNA integration"/>
    <property type="evidence" value="ECO:0007669"/>
    <property type="project" value="UniProtKB-KW"/>
</dbReference>
<reference evidence="9 10" key="1">
    <citation type="journal article" date="2009" name="PLoS Genet.">
        <title>Alliance of proteomics and genomics to unravel the specificities of Sahara bacterium Deinococcus deserti.</title>
        <authorList>
            <person name="de Groot A."/>
            <person name="Dulermo R."/>
            <person name="Ortet P."/>
            <person name="Blanchard L."/>
            <person name="Guerin P."/>
            <person name="Fernandez B."/>
            <person name="Vacherie B."/>
            <person name="Dossat C."/>
            <person name="Jolivet E."/>
            <person name="Siguier P."/>
            <person name="Chandler M."/>
            <person name="Barakat M."/>
            <person name="Dedieu A."/>
            <person name="Barbe V."/>
            <person name="Heulin T."/>
            <person name="Sommer S."/>
            <person name="Achouak W."/>
            <person name="Armengaud J."/>
        </authorList>
    </citation>
    <scope>NUCLEOTIDE SEQUENCE [LARGE SCALE GENOMIC DNA]</scope>
    <source>
        <strain evidence="10">DSM 17065 / CIP 109153 / LMG 22923 / VCD115</strain>
    </source>
</reference>
<evidence type="ECO:0000313" key="10">
    <source>
        <dbReference type="Proteomes" id="UP000002208"/>
    </source>
</evidence>
<evidence type="ECO:0000256" key="4">
    <source>
        <dbReference type="ARBA" id="ARBA00023172"/>
    </source>
</evidence>
<evidence type="ECO:0000259" key="8">
    <source>
        <dbReference type="PROSITE" id="PS51900"/>
    </source>
</evidence>
<dbReference type="HOGENOM" id="CLU_027562_17_1_0"/>
<name>C1D0W5_DEIDV</name>
<dbReference type="Gene3D" id="1.10.443.10">
    <property type="entry name" value="Intergrase catalytic core"/>
    <property type="match status" value="1"/>
</dbReference>
<evidence type="ECO:0000313" key="9">
    <source>
        <dbReference type="EMBL" id="ACO45489.1"/>
    </source>
</evidence>
<dbReference type="GO" id="GO:0006310">
    <property type="term" value="P:DNA recombination"/>
    <property type="evidence" value="ECO:0007669"/>
    <property type="project" value="UniProtKB-KW"/>
</dbReference>
<dbReference type="InterPro" id="IPR044068">
    <property type="entry name" value="CB"/>
</dbReference>
<dbReference type="Pfam" id="PF14659">
    <property type="entry name" value="Phage_int_SAM_3"/>
    <property type="match status" value="1"/>
</dbReference>
<proteinExistence type="inferred from homology"/>
<organism evidence="9 10">
    <name type="scientific">Deinococcus deserti (strain DSM 17065 / CIP 109153 / LMG 22923 / VCD115)</name>
    <dbReference type="NCBI Taxonomy" id="546414"/>
    <lineage>
        <taxon>Bacteria</taxon>
        <taxon>Thermotogati</taxon>
        <taxon>Deinococcota</taxon>
        <taxon>Deinococci</taxon>
        <taxon>Deinococcales</taxon>
        <taxon>Deinococcaceae</taxon>
        <taxon>Deinococcus</taxon>
    </lineage>
</organism>
<evidence type="ECO:0000259" key="7">
    <source>
        <dbReference type="PROSITE" id="PS51898"/>
    </source>
</evidence>
<dbReference type="InterPro" id="IPR013762">
    <property type="entry name" value="Integrase-like_cat_sf"/>
</dbReference>
<gene>
    <name evidence="9" type="ordered locus">Deide_06440</name>
</gene>
<keyword evidence="2" id="KW-0229">DNA integration</keyword>
<dbReference type="PaxDb" id="546414-Deide_06440"/>
<dbReference type="EMBL" id="CP001114">
    <property type="protein sequence ID" value="ACO45489.1"/>
    <property type="molecule type" value="Genomic_DNA"/>
</dbReference>
<evidence type="ECO:0000256" key="5">
    <source>
        <dbReference type="PROSITE-ProRule" id="PRU01248"/>
    </source>
</evidence>
<keyword evidence="10" id="KW-1185">Reference proteome</keyword>
<dbReference type="PANTHER" id="PTHR30349:SF64">
    <property type="entry name" value="PROPHAGE INTEGRASE INTD-RELATED"/>
    <property type="match status" value="1"/>
</dbReference>
<comment type="similarity">
    <text evidence="1">Belongs to the 'phage' integrase family.</text>
</comment>